<evidence type="ECO:0000313" key="1">
    <source>
        <dbReference type="EMBL" id="MFB9770113.1"/>
    </source>
</evidence>
<comment type="caution">
    <text evidence="1">The sequence shown here is derived from an EMBL/GenBank/DDBJ whole genome shotgun (WGS) entry which is preliminary data.</text>
</comment>
<name>A0ABV5WWQ6_9LACO</name>
<dbReference type="Proteomes" id="UP001589691">
    <property type="component" value="Unassembled WGS sequence"/>
</dbReference>
<proteinExistence type="predicted"/>
<organism evidence="1 2">
    <name type="scientific">Lactiplantibacillus modestisalitolerans</name>
    <dbReference type="NCBI Taxonomy" id="1457219"/>
    <lineage>
        <taxon>Bacteria</taxon>
        <taxon>Bacillati</taxon>
        <taxon>Bacillota</taxon>
        <taxon>Bacilli</taxon>
        <taxon>Lactobacillales</taxon>
        <taxon>Lactobacillaceae</taxon>
        <taxon>Lactiplantibacillus</taxon>
    </lineage>
</organism>
<keyword evidence="2" id="KW-1185">Reference proteome</keyword>
<protein>
    <submittedName>
        <fullName evidence="1">Uncharacterized protein</fullName>
    </submittedName>
</protein>
<dbReference type="EMBL" id="JBHLZY010000025">
    <property type="protein sequence ID" value="MFB9770113.1"/>
    <property type="molecule type" value="Genomic_DNA"/>
</dbReference>
<dbReference type="RefSeq" id="WP_137642108.1">
    <property type="nucleotide sequence ID" value="NZ_BJEA01000004.1"/>
</dbReference>
<evidence type="ECO:0000313" key="2">
    <source>
        <dbReference type="Proteomes" id="UP001589691"/>
    </source>
</evidence>
<accession>A0ABV5WWQ6</accession>
<gene>
    <name evidence="1" type="ORF">ACFFLI_09595</name>
</gene>
<sequence>MAELVPDKVYKCFETSGRYISNADYKTYTRLGNAMRRRDQLNRENSNANYRVLAAKGWFEVDD</sequence>
<reference evidence="1 2" key="1">
    <citation type="submission" date="2024-09" db="EMBL/GenBank/DDBJ databases">
        <authorList>
            <person name="Sun Q."/>
            <person name="Mori K."/>
        </authorList>
    </citation>
    <scope>NUCLEOTIDE SEQUENCE [LARGE SCALE GENOMIC DNA]</scope>
    <source>
        <strain evidence="1 2">TBRC 4576</strain>
    </source>
</reference>